<feature type="compositionally biased region" description="Basic and acidic residues" evidence="1">
    <location>
        <begin position="83"/>
        <end position="92"/>
    </location>
</feature>
<dbReference type="Proteomes" id="UP000287651">
    <property type="component" value="Unassembled WGS sequence"/>
</dbReference>
<feature type="compositionally biased region" description="Basic and acidic residues" evidence="1">
    <location>
        <begin position="18"/>
        <end position="29"/>
    </location>
</feature>
<evidence type="ECO:0000313" key="2">
    <source>
        <dbReference type="EMBL" id="RRT60774.1"/>
    </source>
</evidence>
<proteinExistence type="predicted"/>
<comment type="caution">
    <text evidence="2">The sequence shown here is derived from an EMBL/GenBank/DDBJ whole genome shotgun (WGS) entry which is preliminary data.</text>
</comment>
<evidence type="ECO:0000256" key="1">
    <source>
        <dbReference type="SAM" id="MobiDB-lite"/>
    </source>
</evidence>
<protein>
    <submittedName>
        <fullName evidence="2">Uncharacterized protein</fullName>
    </submittedName>
</protein>
<dbReference type="PANTHER" id="PTHR33240:SF8">
    <property type="entry name" value="OS03G0439900 PROTEIN"/>
    <property type="match status" value="1"/>
</dbReference>
<gene>
    <name evidence="2" type="ORF">B296_00028188</name>
</gene>
<accession>A0A426Z9X8</accession>
<dbReference type="PANTHER" id="PTHR33240">
    <property type="entry name" value="OS08G0508500 PROTEIN"/>
    <property type="match status" value="1"/>
</dbReference>
<dbReference type="EMBL" id="AMZH03007648">
    <property type="protein sequence ID" value="RRT60774.1"/>
    <property type="molecule type" value="Genomic_DNA"/>
</dbReference>
<reference evidence="2 3" key="1">
    <citation type="journal article" date="2014" name="Agronomy (Basel)">
        <title>A Draft Genome Sequence for Ensete ventricosum, the Drought-Tolerant Tree Against Hunger.</title>
        <authorList>
            <person name="Harrison J."/>
            <person name="Moore K.A."/>
            <person name="Paszkiewicz K."/>
            <person name="Jones T."/>
            <person name="Grant M."/>
            <person name="Ambacheew D."/>
            <person name="Muzemil S."/>
            <person name="Studholme D.J."/>
        </authorList>
    </citation>
    <scope>NUCLEOTIDE SEQUENCE [LARGE SCALE GENOMIC DNA]</scope>
</reference>
<evidence type="ECO:0000313" key="3">
    <source>
        <dbReference type="Proteomes" id="UP000287651"/>
    </source>
</evidence>
<feature type="region of interest" description="Disordered" evidence="1">
    <location>
        <begin position="16"/>
        <end position="44"/>
    </location>
</feature>
<sequence>MLQGANQYIATETLVAGKWDDQKHPRAEQSRGQPSGPPRRMIAGSNYHYRGHHQLPLIIPEQRFSSKSKEKDSSCPPIQSRCAPRDEIKEDTVTSTGCTDMTLRSVTTLRTRSRTSFDKGTSVAMSVIDNWFPKADTPKPFSPPEGAHRETNQCHCRQTCFWRRQLLDRKAYVQSIVEKRPKHDRDLDINFGSGNEEYLEYDDALVILAQIVNAQVKRIMVDTRSSVDILYFDVFQKLGLTDKDLIPMTSGLTGFMGDSISPLGTIIFQASKIVGHHPHKGTLTTKWDTGKSSLLGQGQGVIKWLLRLHRHIQVFRKSLEGALLDLEFGVPNPESRQSNSISIFI</sequence>
<organism evidence="2 3">
    <name type="scientific">Ensete ventricosum</name>
    <name type="common">Abyssinian banana</name>
    <name type="synonym">Musa ensete</name>
    <dbReference type="NCBI Taxonomy" id="4639"/>
    <lineage>
        <taxon>Eukaryota</taxon>
        <taxon>Viridiplantae</taxon>
        <taxon>Streptophyta</taxon>
        <taxon>Embryophyta</taxon>
        <taxon>Tracheophyta</taxon>
        <taxon>Spermatophyta</taxon>
        <taxon>Magnoliopsida</taxon>
        <taxon>Liliopsida</taxon>
        <taxon>Zingiberales</taxon>
        <taxon>Musaceae</taxon>
        <taxon>Ensete</taxon>
    </lineage>
</organism>
<name>A0A426Z9X8_ENSVE</name>
<feature type="region of interest" description="Disordered" evidence="1">
    <location>
        <begin position="65"/>
        <end position="94"/>
    </location>
</feature>
<dbReference type="AlphaFoldDB" id="A0A426Z9X8"/>